<dbReference type="InterPro" id="IPR025287">
    <property type="entry name" value="WAK_GUB"/>
</dbReference>
<dbReference type="InterPro" id="IPR000742">
    <property type="entry name" value="EGF"/>
</dbReference>
<keyword evidence="12" id="KW-1015">Disulfide bond</keyword>
<evidence type="ECO:0000313" key="20">
    <source>
        <dbReference type="EMBL" id="KAF3450260.1"/>
    </source>
</evidence>
<keyword evidence="7" id="KW-0547">Nucleotide-binding</keyword>
<keyword evidence="6" id="KW-0732">Signal</keyword>
<dbReference type="GO" id="GO:0005886">
    <property type="term" value="C:plasma membrane"/>
    <property type="evidence" value="ECO:0007669"/>
    <property type="project" value="TreeGrafter"/>
</dbReference>
<dbReference type="GO" id="GO:0007166">
    <property type="term" value="P:cell surface receptor signaling pathway"/>
    <property type="evidence" value="ECO:0007669"/>
    <property type="project" value="InterPro"/>
</dbReference>
<reference evidence="20" key="1">
    <citation type="submission" date="2020-03" db="EMBL/GenBank/DDBJ databases">
        <title>A high-quality chromosome-level genome assembly of a woody plant with both climbing and erect habits, Rhamnella rubrinervis.</title>
        <authorList>
            <person name="Lu Z."/>
            <person name="Yang Y."/>
            <person name="Zhu X."/>
            <person name="Sun Y."/>
        </authorList>
    </citation>
    <scope>NUCLEOTIDE SEQUENCE</scope>
    <source>
        <strain evidence="20">BYM</strain>
        <tissue evidence="20">Leaf</tissue>
    </source>
</reference>
<dbReference type="PROSITE" id="PS50011">
    <property type="entry name" value="PROTEIN_KINASE_DOM"/>
    <property type="match status" value="1"/>
</dbReference>
<dbReference type="CDD" id="cd00054">
    <property type="entry name" value="EGF_CA"/>
    <property type="match status" value="1"/>
</dbReference>
<feature type="transmembrane region" description="Helical" evidence="17">
    <location>
        <begin position="12"/>
        <end position="32"/>
    </location>
</feature>
<dbReference type="Gene3D" id="3.30.200.20">
    <property type="entry name" value="Phosphorylase Kinase, domain 1"/>
    <property type="match status" value="1"/>
</dbReference>
<evidence type="ECO:0000256" key="10">
    <source>
        <dbReference type="ARBA" id="ARBA00022989"/>
    </source>
</evidence>
<comment type="caution">
    <text evidence="20">The sequence shown here is derived from an EMBL/GenBank/DDBJ whole genome shotgun (WGS) entry which is preliminary data.</text>
</comment>
<evidence type="ECO:0000256" key="16">
    <source>
        <dbReference type="PROSITE-ProRule" id="PRU00076"/>
    </source>
</evidence>
<dbReference type="GO" id="GO:0030247">
    <property type="term" value="F:polysaccharide binding"/>
    <property type="evidence" value="ECO:0007669"/>
    <property type="project" value="InterPro"/>
</dbReference>
<dbReference type="InterPro" id="IPR001881">
    <property type="entry name" value="EGF-like_Ca-bd_dom"/>
</dbReference>
<dbReference type="Gene3D" id="1.10.510.10">
    <property type="entry name" value="Transferase(Phosphotransferase) domain 1"/>
    <property type="match status" value="1"/>
</dbReference>
<keyword evidence="11 17" id="KW-0472">Membrane</keyword>
<keyword evidence="10 17" id="KW-1133">Transmembrane helix</keyword>
<dbReference type="SMART" id="SM00220">
    <property type="entry name" value="S_TKc"/>
    <property type="match status" value="1"/>
</dbReference>
<comment type="catalytic activity">
    <reaction evidence="15">
        <text>L-threonyl-[protein] + ATP = O-phospho-L-threonyl-[protein] + ADP + H(+)</text>
        <dbReference type="Rhea" id="RHEA:46608"/>
        <dbReference type="Rhea" id="RHEA-COMP:11060"/>
        <dbReference type="Rhea" id="RHEA-COMP:11605"/>
        <dbReference type="ChEBI" id="CHEBI:15378"/>
        <dbReference type="ChEBI" id="CHEBI:30013"/>
        <dbReference type="ChEBI" id="CHEBI:30616"/>
        <dbReference type="ChEBI" id="CHEBI:61977"/>
        <dbReference type="ChEBI" id="CHEBI:456216"/>
    </reaction>
</comment>
<keyword evidence="2" id="KW-0723">Serine/threonine-protein kinase</keyword>
<dbReference type="Gene3D" id="2.10.25.10">
    <property type="entry name" value="Laminin"/>
    <property type="match status" value="2"/>
</dbReference>
<evidence type="ECO:0000256" key="6">
    <source>
        <dbReference type="ARBA" id="ARBA00022729"/>
    </source>
</evidence>
<evidence type="ECO:0000256" key="12">
    <source>
        <dbReference type="ARBA" id="ARBA00023157"/>
    </source>
</evidence>
<comment type="subcellular location">
    <subcellularLocation>
        <location evidence="1">Membrane</location>
        <topology evidence="1">Single-pass type I membrane protein</topology>
    </subcellularLocation>
</comment>
<evidence type="ECO:0000313" key="21">
    <source>
        <dbReference type="Proteomes" id="UP000796880"/>
    </source>
</evidence>
<dbReference type="InterPro" id="IPR001245">
    <property type="entry name" value="Ser-Thr/Tyr_kinase_cat_dom"/>
</dbReference>
<dbReference type="PROSITE" id="PS50026">
    <property type="entry name" value="EGF_3"/>
    <property type="match status" value="1"/>
</dbReference>
<gene>
    <name evidence="20" type="ORF">FNV43_RR06340</name>
</gene>
<dbReference type="EMBL" id="VOIH02000003">
    <property type="protein sequence ID" value="KAF3450260.1"/>
    <property type="molecule type" value="Genomic_DNA"/>
</dbReference>
<dbReference type="AlphaFoldDB" id="A0A8K0MLW3"/>
<evidence type="ECO:0000256" key="3">
    <source>
        <dbReference type="ARBA" id="ARBA00022536"/>
    </source>
</evidence>
<dbReference type="InterPro" id="IPR011009">
    <property type="entry name" value="Kinase-like_dom_sf"/>
</dbReference>
<dbReference type="SUPFAM" id="SSF56112">
    <property type="entry name" value="Protein kinase-like (PK-like)"/>
    <property type="match status" value="1"/>
</dbReference>
<evidence type="ECO:0000256" key="9">
    <source>
        <dbReference type="ARBA" id="ARBA00022840"/>
    </source>
</evidence>
<evidence type="ECO:0000259" key="18">
    <source>
        <dbReference type="PROSITE" id="PS50011"/>
    </source>
</evidence>
<evidence type="ECO:0000259" key="19">
    <source>
        <dbReference type="PROSITE" id="PS50026"/>
    </source>
</evidence>
<dbReference type="PANTHER" id="PTHR27005">
    <property type="entry name" value="WALL-ASSOCIATED RECEPTOR KINASE-LIKE 21"/>
    <property type="match status" value="1"/>
</dbReference>
<evidence type="ECO:0000256" key="4">
    <source>
        <dbReference type="ARBA" id="ARBA00022679"/>
    </source>
</evidence>
<name>A0A8K0MLW3_9ROSA</name>
<feature type="domain" description="EGF-like" evidence="19">
    <location>
        <begin position="240"/>
        <end position="280"/>
    </location>
</feature>
<evidence type="ECO:0000256" key="17">
    <source>
        <dbReference type="SAM" id="Phobius"/>
    </source>
</evidence>
<evidence type="ECO:0000256" key="14">
    <source>
        <dbReference type="ARBA" id="ARBA00047558"/>
    </source>
</evidence>
<keyword evidence="4" id="KW-0808">Transferase</keyword>
<comment type="caution">
    <text evidence="16">Lacks conserved residue(s) required for the propagation of feature annotation.</text>
</comment>
<dbReference type="OrthoDB" id="1185116at2759"/>
<feature type="transmembrane region" description="Helical" evidence="17">
    <location>
        <begin position="339"/>
        <end position="361"/>
    </location>
</feature>
<evidence type="ECO:0000256" key="7">
    <source>
        <dbReference type="ARBA" id="ARBA00022741"/>
    </source>
</evidence>
<dbReference type="GO" id="GO:0005524">
    <property type="term" value="F:ATP binding"/>
    <property type="evidence" value="ECO:0007669"/>
    <property type="project" value="UniProtKB-KW"/>
</dbReference>
<proteinExistence type="predicted"/>
<comment type="catalytic activity">
    <reaction evidence="14">
        <text>L-seryl-[protein] + ATP = O-phospho-L-seryl-[protein] + ADP + H(+)</text>
        <dbReference type="Rhea" id="RHEA:17989"/>
        <dbReference type="Rhea" id="RHEA-COMP:9863"/>
        <dbReference type="Rhea" id="RHEA-COMP:11604"/>
        <dbReference type="ChEBI" id="CHEBI:15378"/>
        <dbReference type="ChEBI" id="CHEBI:29999"/>
        <dbReference type="ChEBI" id="CHEBI:30616"/>
        <dbReference type="ChEBI" id="CHEBI:83421"/>
        <dbReference type="ChEBI" id="CHEBI:456216"/>
    </reaction>
</comment>
<dbReference type="PROSITE" id="PS00108">
    <property type="entry name" value="PROTEIN_KINASE_ST"/>
    <property type="match status" value="1"/>
</dbReference>
<keyword evidence="8" id="KW-0418">Kinase</keyword>
<evidence type="ECO:0000256" key="11">
    <source>
        <dbReference type="ARBA" id="ARBA00023136"/>
    </source>
</evidence>
<evidence type="ECO:0000256" key="1">
    <source>
        <dbReference type="ARBA" id="ARBA00004479"/>
    </source>
</evidence>
<keyword evidence="3 16" id="KW-0245">EGF-like domain</keyword>
<dbReference type="GO" id="GO:0004674">
    <property type="term" value="F:protein serine/threonine kinase activity"/>
    <property type="evidence" value="ECO:0007669"/>
    <property type="project" value="UniProtKB-KW"/>
</dbReference>
<dbReference type="SMART" id="SM00179">
    <property type="entry name" value="EGF_CA"/>
    <property type="match status" value="2"/>
</dbReference>
<dbReference type="InterPro" id="IPR008271">
    <property type="entry name" value="Ser/Thr_kinase_AS"/>
</dbReference>
<dbReference type="InterPro" id="IPR049883">
    <property type="entry name" value="NOTCH1_EGF-like"/>
</dbReference>
<dbReference type="FunFam" id="3.30.200.20:FF:000043">
    <property type="entry name" value="Wall-associated receptor kinase 2"/>
    <property type="match status" value="1"/>
</dbReference>
<dbReference type="InterPro" id="IPR045274">
    <property type="entry name" value="WAK-like"/>
</dbReference>
<evidence type="ECO:0000256" key="5">
    <source>
        <dbReference type="ARBA" id="ARBA00022692"/>
    </source>
</evidence>
<dbReference type="InterPro" id="IPR000719">
    <property type="entry name" value="Prot_kinase_dom"/>
</dbReference>
<protein>
    <submittedName>
        <fullName evidence="20">Uncharacterized protein</fullName>
    </submittedName>
</protein>
<dbReference type="Proteomes" id="UP000796880">
    <property type="component" value="Unassembled WGS sequence"/>
</dbReference>
<evidence type="ECO:0000256" key="15">
    <source>
        <dbReference type="ARBA" id="ARBA00047951"/>
    </source>
</evidence>
<keyword evidence="13" id="KW-0325">Glycoprotein</keyword>
<dbReference type="SMART" id="SM00181">
    <property type="entry name" value="EGF"/>
    <property type="match status" value="2"/>
</dbReference>
<accession>A0A8K0MLW3</accession>
<evidence type="ECO:0000256" key="2">
    <source>
        <dbReference type="ARBA" id="ARBA00022527"/>
    </source>
</evidence>
<dbReference type="Pfam" id="PF07714">
    <property type="entry name" value="PK_Tyr_Ser-Thr"/>
    <property type="match status" value="1"/>
</dbReference>
<evidence type="ECO:0000256" key="13">
    <source>
        <dbReference type="ARBA" id="ARBA00023180"/>
    </source>
</evidence>
<dbReference type="SUPFAM" id="SSF57184">
    <property type="entry name" value="Growth factor receptor domain"/>
    <property type="match status" value="1"/>
</dbReference>
<sequence>MELLRMVSQGLLLEQFSLAIVVILVVLVAATAGQQSAWSKRCGDVDVPFPFGMDDENYLDDTFLITCNTSFKPPKAFLGESDIKVTNISVDEGELSVMQFIATDCYNQLGIRDETESYDASIRFSVRTVSSTKNKFFAIGCDTNGYVDAKEVEERYSTGCSSYCSNKTTSFIRGLALVLDVAKLPSSADLKILSYAFVADETKFKMMFPGNTDFRELESIEELPMVVNWAIGNESVKCDDAKKRNNYACKNNSDCVDVHDGSGGYRCRCLTGFEGNPYSLHGCRDIDECKPPALNPCGPGVCENLEGTWKCKSCPKGYTNNGMACNELRTTPGDLSRKVLFITLGISIALIVAIFIFCWGMKKIKVNKLKKKFFEQNGGLALQQQLYSGSSSRQSHETTQIFSAEELKKATNNYHASRVVGQGGCGIVYKGTLPTNKVVAIKKSIFGAHKVNEQFINEVVMLLQINHRNVVKLLGCCLETEVPLLVYEFISNGTLSEHIHNEGQGYSPLPWELRLKIATDSAGALAYLHSAASTPIIHRDVKTGNILLDESFTAKVSDFGASRLIPLDETRLLTVVQGTLGYLDPEYMETSQLTEKSDVYSFGVVLAELLTGKKAWSLDRPENERNLAKFFVSFMKDDRLLEIIDDGIIIEGNVEELKYVASIAKRCLLIKSQERPNMREVAMELEGVLRSRMEMHEWRKVDGYTAECLFAREPSDLYAIDVK</sequence>
<dbReference type="CDD" id="cd14066">
    <property type="entry name" value="STKc_IRAK"/>
    <property type="match status" value="1"/>
</dbReference>
<organism evidence="20 21">
    <name type="scientific">Rhamnella rubrinervis</name>
    <dbReference type="NCBI Taxonomy" id="2594499"/>
    <lineage>
        <taxon>Eukaryota</taxon>
        <taxon>Viridiplantae</taxon>
        <taxon>Streptophyta</taxon>
        <taxon>Embryophyta</taxon>
        <taxon>Tracheophyta</taxon>
        <taxon>Spermatophyta</taxon>
        <taxon>Magnoliopsida</taxon>
        <taxon>eudicotyledons</taxon>
        <taxon>Gunneridae</taxon>
        <taxon>Pentapetalae</taxon>
        <taxon>rosids</taxon>
        <taxon>fabids</taxon>
        <taxon>Rosales</taxon>
        <taxon>Rhamnaceae</taxon>
        <taxon>rhamnoid group</taxon>
        <taxon>Rhamneae</taxon>
        <taxon>Rhamnella</taxon>
    </lineage>
</organism>
<evidence type="ECO:0000256" key="8">
    <source>
        <dbReference type="ARBA" id="ARBA00022777"/>
    </source>
</evidence>
<keyword evidence="21" id="KW-1185">Reference proteome</keyword>
<keyword evidence="5 17" id="KW-0812">Transmembrane</keyword>
<dbReference type="Pfam" id="PF13947">
    <property type="entry name" value="GUB_WAK_bind"/>
    <property type="match status" value="1"/>
</dbReference>
<dbReference type="GO" id="GO:0005509">
    <property type="term" value="F:calcium ion binding"/>
    <property type="evidence" value="ECO:0007669"/>
    <property type="project" value="InterPro"/>
</dbReference>
<keyword evidence="9" id="KW-0067">ATP-binding</keyword>
<dbReference type="InterPro" id="IPR009030">
    <property type="entry name" value="Growth_fac_rcpt_cys_sf"/>
</dbReference>
<dbReference type="Pfam" id="PF07645">
    <property type="entry name" value="EGF_CA"/>
    <property type="match status" value="1"/>
</dbReference>
<dbReference type="FunFam" id="1.10.510.10:FF:000084">
    <property type="entry name" value="Wall-associated receptor kinase 2"/>
    <property type="match status" value="1"/>
</dbReference>
<feature type="domain" description="Protein kinase" evidence="18">
    <location>
        <begin position="414"/>
        <end position="699"/>
    </location>
</feature>
<dbReference type="CDD" id="cd00053">
    <property type="entry name" value="EGF"/>
    <property type="match status" value="1"/>
</dbReference>
<dbReference type="PANTHER" id="PTHR27005:SF283">
    <property type="entry name" value="OS02G0633066 PROTEIN"/>
    <property type="match status" value="1"/>
</dbReference>